<dbReference type="GO" id="GO:0016538">
    <property type="term" value="F:cyclin-dependent protein serine/threonine kinase regulator activity"/>
    <property type="evidence" value="ECO:0007669"/>
    <property type="project" value="TreeGrafter"/>
</dbReference>
<name>A0A0C3DBG3_OIDMZ</name>
<feature type="non-terminal residue" evidence="1">
    <location>
        <position position="119"/>
    </location>
</feature>
<dbReference type="Gene3D" id="1.10.472.10">
    <property type="entry name" value="Cyclin-like"/>
    <property type="match status" value="1"/>
</dbReference>
<evidence type="ECO:0000313" key="1">
    <source>
        <dbReference type="EMBL" id="KIM99267.1"/>
    </source>
</evidence>
<dbReference type="AlphaFoldDB" id="A0A0C3DBG3"/>
<dbReference type="PANTHER" id="PTHR15615">
    <property type="match status" value="1"/>
</dbReference>
<dbReference type="Pfam" id="PF08613">
    <property type="entry name" value="Cyclin"/>
    <property type="match status" value="1"/>
</dbReference>
<accession>A0A0C3DBG3</accession>
<dbReference type="GO" id="GO:0005634">
    <property type="term" value="C:nucleus"/>
    <property type="evidence" value="ECO:0007669"/>
    <property type="project" value="TreeGrafter"/>
</dbReference>
<dbReference type="HOGENOM" id="CLU_057371_3_2_1"/>
<sequence>LATHAALTPPLLLTMIYYMDRLCVLYPTFSITSLTIHRFLIAAATVTAKGLSDSYYSNSMYTRVGGVRVTELSVLELELLHRVEWKIIPCPEVLVDYYSSLAMRGDGYVLEGNAPPMDN</sequence>
<dbReference type="STRING" id="913774.A0A0C3DBG3"/>
<dbReference type="GO" id="GO:0000307">
    <property type="term" value="C:cyclin-dependent protein kinase holoenzyme complex"/>
    <property type="evidence" value="ECO:0007669"/>
    <property type="project" value="TreeGrafter"/>
</dbReference>
<dbReference type="PANTHER" id="PTHR15615:SF117">
    <property type="entry name" value="PHO85 CYCLIN PHO80"/>
    <property type="match status" value="1"/>
</dbReference>
<dbReference type="InParanoid" id="A0A0C3DBG3"/>
<dbReference type="InterPro" id="IPR013922">
    <property type="entry name" value="Cyclin_PHO80-like"/>
</dbReference>
<organism evidence="1 2">
    <name type="scientific">Oidiodendron maius (strain Zn)</name>
    <dbReference type="NCBI Taxonomy" id="913774"/>
    <lineage>
        <taxon>Eukaryota</taxon>
        <taxon>Fungi</taxon>
        <taxon>Dikarya</taxon>
        <taxon>Ascomycota</taxon>
        <taxon>Pezizomycotina</taxon>
        <taxon>Leotiomycetes</taxon>
        <taxon>Leotiomycetes incertae sedis</taxon>
        <taxon>Myxotrichaceae</taxon>
        <taxon>Oidiodendron</taxon>
    </lineage>
</organism>
<feature type="non-terminal residue" evidence="1">
    <location>
        <position position="1"/>
    </location>
</feature>
<keyword evidence="2" id="KW-1185">Reference proteome</keyword>
<proteinExistence type="predicted"/>
<reference evidence="2" key="2">
    <citation type="submission" date="2015-01" db="EMBL/GenBank/DDBJ databases">
        <title>Evolutionary Origins and Diversification of the Mycorrhizal Mutualists.</title>
        <authorList>
            <consortium name="DOE Joint Genome Institute"/>
            <consortium name="Mycorrhizal Genomics Consortium"/>
            <person name="Kohler A."/>
            <person name="Kuo A."/>
            <person name="Nagy L.G."/>
            <person name="Floudas D."/>
            <person name="Copeland A."/>
            <person name="Barry K.W."/>
            <person name="Cichocki N."/>
            <person name="Veneault-Fourrey C."/>
            <person name="LaButti K."/>
            <person name="Lindquist E.A."/>
            <person name="Lipzen A."/>
            <person name="Lundell T."/>
            <person name="Morin E."/>
            <person name="Murat C."/>
            <person name="Riley R."/>
            <person name="Ohm R."/>
            <person name="Sun H."/>
            <person name="Tunlid A."/>
            <person name="Henrissat B."/>
            <person name="Grigoriev I.V."/>
            <person name="Hibbett D.S."/>
            <person name="Martin F."/>
        </authorList>
    </citation>
    <scope>NUCLEOTIDE SEQUENCE [LARGE SCALE GENOMIC DNA]</scope>
    <source>
        <strain evidence="2">Zn</strain>
    </source>
</reference>
<gene>
    <name evidence="1" type="ORF">OIDMADRAFT_89969</name>
</gene>
<dbReference type="GO" id="GO:0019901">
    <property type="term" value="F:protein kinase binding"/>
    <property type="evidence" value="ECO:0007669"/>
    <property type="project" value="InterPro"/>
</dbReference>
<reference evidence="1 2" key="1">
    <citation type="submission" date="2014-04" db="EMBL/GenBank/DDBJ databases">
        <authorList>
            <consortium name="DOE Joint Genome Institute"/>
            <person name="Kuo A."/>
            <person name="Martino E."/>
            <person name="Perotto S."/>
            <person name="Kohler A."/>
            <person name="Nagy L.G."/>
            <person name="Floudas D."/>
            <person name="Copeland A."/>
            <person name="Barry K.W."/>
            <person name="Cichocki N."/>
            <person name="Veneault-Fourrey C."/>
            <person name="LaButti K."/>
            <person name="Lindquist E.A."/>
            <person name="Lipzen A."/>
            <person name="Lundell T."/>
            <person name="Morin E."/>
            <person name="Murat C."/>
            <person name="Sun H."/>
            <person name="Tunlid A."/>
            <person name="Henrissat B."/>
            <person name="Grigoriev I.V."/>
            <person name="Hibbett D.S."/>
            <person name="Martin F."/>
            <person name="Nordberg H.P."/>
            <person name="Cantor M.N."/>
            <person name="Hua S.X."/>
        </authorList>
    </citation>
    <scope>NUCLEOTIDE SEQUENCE [LARGE SCALE GENOMIC DNA]</scope>
    <source>
        <strain evidence="1 2">Zn</strain>
    </source>
</reference>
<evidence type="ECO:0008006" key="3">
    <source>
        <dbReference type="Google" id="ProtNLM"/>
    </source>
</evidence>
<dbReference type="Proteomes" id="UP000054321">
    <property type="component" value="Unassembled WGS sequence"/>
</dbReference>
<dbReference type="OrthoDB" id="337735at2759"/>
<protein>
    <recommendedName>
        <fullName evidence="3">Cyclin</fullName>
    </recommendedName>
</protein>
<dbReference type="EMBL" id="KN832879">
    <property type="protein sequence ID" value="KIM99267.1"/>
    <property type="molecule type" value="Genomic_DNA"/>
</dbReference>
<evidence type="ECO:0000313" key="2">
    <source>
        <dbReference type="Proteomes" id="UP000054321"/>
    </source>
</evidence>
<dbReference type="FunCoup" id="A0A0C3DBG3">
    <property type="interactions" value="136"/>
</dbReference>